<feature type="compositionally biased region" description="Polar residues" evidence="3">
    <location>
        <begin position="271"/>
        <end position="282"/>
    </location>
</feature>
<dbReference type="PANTHER" id="PTHR15127:SF32">
    <property type="entry name" value="HEAVYWEIGHT, ISOFORM A"/>
    <property type="match status" value="1"/>
</dbReference>
<dbReference type="SMART" id="SM00252">
    <property type="entry name" value="SH2"/>
    <property type="match status" value="1"/>
</dbReference>
<dbReference type="InterPro" id="IPR000980">
    <property type="entry name" value="SH2"/>
</dbReference>
<feature type="region of interest" description="Disordered" evidence="3">
    <location>
        <begin position="239"/>
        <end position="294"/>
    </location>
</feature>
<dbReference type="Pfam" id="PF00531">
    <property type="entry name" value="Death"/>
    <property type="match status" value="1"/>
</dbReference>
<dbReference type="PROSITE" id="PS50001">
    <property type="entry name" value="SH2"/>
    <property type="match status" value="1"/>
</dbReference>
<proteinExistence type="predicted"/>
<dbReference type="InterPro" id="IPR000488">
    <property type="entry name" value="Death_dom"/>
</dbReference>
<evidence type="ECO:0000256" key="1">
    <source>
        <dbReference type="ARBA" id="ARBA00022999"/>
    </source>
</evidence>
<dbReference type="Pfam" id="PF00017">
    <property type="entry name" value="SH2"/>
    <property type="match status" value="1"/>
</dbReference>
<dbReference type="STRING" id="45351.A7RGQ1"/>
<evidence type="ECO:0000259" key="4">
    <source>
        <dbReference type="PROSITE" id="PS50001"/>
    </source>
</evidence>
<protein>
    <recommendedName>
        <fullName evidence="4">SH2 domain-containing protein</fullName>
    </recommendedName>
</protein>
<evidence type="ECO:0000256" key="3">
    <source>
        <dbReference type="SAM" id="MobiDB-lite"/>
    </source>
</evidence>
<dbReference type="InterPro" id="IPR036860">
    <property type="entry name" value="SH2_dom_sf"/>
</dbReference>
<dbReference type="eggNOG" id="ENOG502SZCT">
    <property type="taxonomic scope" value="Eukaryota"/>
</dbReference>
<dbReference type="GO" id="GO:0007165">
    <property type="term" value="P:signal transduction"/>
    <property type="evidence" value="ECO:0007669"/>
    <property type="project" value="InterPro"/>
</dbReference>
<dbReference type="PANTHER" id="PTHR15127">
    <property type="entry name" value="HEAVYWEIGHT, ISOFORM A"/>
    <property type="match status" value="1"/>
</dbReference>
<dbReference type="InParanoid" id="A7RGQ1"/>
<dbReference type="InterPro" id="IPR051846">
    <property type="entry name" value="SH2_domain_adapters"/>
</dbReference>
<name>A7RGQ1_NEMVE</name>
<dbReference type="SUPFAM" id="SSF55550">
    <property type="entry name" value="SH2 domain"/>
    <property type="match status" value="1"/>
</dbReference>
<dbReference type="Gene3D" id="1.10.533.10">
    <property type="entry name" value="Death Domain, Fas"/>
    <property type="match status" value="1"/>
</dbReference>
<keyword evidence="6" id="KW-1185">Reference proteome</keyword>
<dbReference type="GO" id="GO:0001784">
    <property type="term" value="F:phosphotyrosine residue binding"/>
    <property type="evidence" value="ECO:0000318"/>
    <property type="project" value="GO_Central"/>
</dbReference>
<gene>
    <name evidence="5" type="ORF">NEMVEDRAFT_v1g238125</name>
</gene>
<reference evidence="5 6" key="1">
    <citation type="journal article" date="2007" name="Science">
        <title>Sea anemone genome reveals ancestral eumetazoan gene repertoire and genomic organization.</title>
        <authorList>
            <person name="Putnam N.H."/>
            <person name="Srivastava M."/>
            <person name="Hellsten U."/>
            <person name="Dirks B."/>
            <person name="Chapman J."/>
            <person name="Salamov A."/>
            <person name="Terry A."/>
            <person name="Shapiro H."/>
            <person name="Lindquist E."/>
            <person name="Kapitonov V.V."/>
            <person name="Jurka J."/>
            <person name="Genikhovich G."/>
            <person name="Grigoriev I.V."/>
            <person name="Lucas S.M."/>
            <person name="Steele R.E."/>
            <person name="Finnerty J.R."/>
            <person name="Technau U."/>
            <person name="Martindale M.Q."/>
            <person name="Rokhsar D.S."/>
        </authorList>
    </citation>
    <scope>NUCLEOTIDE SEQUENCE [LARGE SCALE GENOMIC DNA]</scope>
    <source>
        <strain evidence="6">CH2 X CH6</strain>
    </source>
</reference>
<dbReference type="EMBL" id="DS469509">
    <property type="protein sequence ID" value="EDO49450.1"/>
    <property type="molecule type" value="Genomic_DNA"/>
</dbReference>
<keyword evidence="1 2" id="KW-0727">SH2 domain</keyword>
<dbReference type="SUPFAM" id="SSF47986">
    <property type="entry name" value="DEATH domain"/>
    <property type="match status" value="1"/>
</dbReference>
<feature type="compositionally biased region" description="Low complexity" evidence="3">
    <location>
        <begin position="123"/>
        <end position="133"/>
    </location>
</feature>
<organism evidence="5 6">
    <name type="scientific">Nematostella vectensis</name>
    <name type="common">Starlet sea anemone</name>
    <dbReference type="NCBI Taxonomy" id="45351"/>
    <lineage>
        <taxon>Eukaryota</taxon>
        <taxon>Metazoa</taxon>
        <taxon>Cnidaria</taxon>
        <taxon>Anthozoa</taxon>
        <taxon>Hexacorallia</taxon>
        <taxon>Actiniaria</taxon>
        <taxon>Edwardsiidae</taxon>
        <taxon>Nematostella</taxon>
    </lineage>
</organism>
<dbReference type="HOGENOM" id="CLU_529254_0_0_1"/>
<feature type="domain" description="SH2" evidence="4">
    <location>
        <begin position="385"/>
        <end position="480"/>
    </location>
</feature>
<dbReference type="Proteomes" id="UP000001593">
    <property type="component" value="Unassembled WGS sequence"/>
</dbReference>
<sequence>MSSEKGCRGLSGSQRTSIVVVIPLDGFDKCYSIVAIIFNIAKYSHTYEIQQPVSSSIIKPKTFFCKRPSASPFDSQCQASDASSGVYTAATGVAGSSPLADNWDAASVSKSSQSSGKRLTFESPQASSSPRPSSAKDRQLAHLLNHTPNDVRNFSWKFQRQIAELLNPRKEPTGEDWRMVASNLGIKAATIRTLESKENPTMELLNLCHNTTTVDFFRAIDESGRFDVISDLLEKLSLEPPSNKLPTQESLDDSTSTSVSGISLPPDESFGASSGRSRLSKTPSEHREDESDDEIMNVIERHLTQESREFWRSIPGVQHQHKINILWIVLDVPEERDTKDVSLLSFCRLVAWFGPMVPGKGGALHKIHELMTKSLSKSNIGKQSWFAGHMDETESERLLRDLSPGHFLIRFSTSRADDGFFVLAVKTRDNGVVQVQIESSPREGLLILGGEVFQSLVEIVEKLRNETLLEDCRQLLINPCPNLPLNAIFSGYGRAGPIRGRPRGRGRGRDSLPAS</sequence>
<dbReference type="CDD" id="cd00173">
    <property type="entry name" value="SH2"/>
    <property type="match status" value="1"/>
</dbReference>
<dbReference type="AlphaFoldDB" id="A7RGQ1"/>
<dbReference type="FunFam" id="3.30.505.10:FF:000117">
    <property type="entry name" value="Non-specific protein-tyrosine kinase"/>
    <property type="match status" value="1"/>
</dbReference>
<evidence type="ECO:0000313" key="5">
    <source>
        <dbReference type="EMBL" id="EDO49450.1"/>
    </source>
</evidence>
<dbReference type="InterPro" id="IPR011029">
    <property type="entry name" value="DEATH-like_dom_sf"/>
</dbReference>
<feature type="region of interest" description="Disordered" evidence="3">
    <location>
        <begin position="105"/>
        <end position="137"/>
    </location>
</feature>
<evidence type="ECO:0000256" key="2">
    <source>
        <dbReference type="PROSITE-ProRule" id="PRU00191"/>
    </source>
</evidence>
<accession>A7RGQ1</accession>
<feature type="compositionally biased region" description="Polar residues" evidence="3">
    <location>
        <begin position="244"/>
        <end position="261"/>
    </location>
</feature>
<dbReference type="OMA" id="NIAKYSH"/>
<evidence type="ECO:0000313" key="6">
    <source>
        <dbReference type="Proteomes" id="UP000001593"/>
    </source>
</evidence>
<dbReference type="Gene3D" id="3.30.505.10">
    <property type="entry name" value="SH2 domain"/>
    <property type="match status" value="1"/>
</dbReference>